<accession>M7PQ79</accession>
<dbReference type="SUPFAM" id="SSF64307">
    <property type="entry name" value="SirA-like"/>
    <property type="match status" value="1"/>
</dbReference>
<keyword evidence="2" id="KW-1185">Reference proteome</keyword>
<dbReference type="EMBL" id="APHR01000049">
    <property type="protein sequence ID" value="EMR12614.1"/>
    <property type="molecule type" value="Genomic_DNA"/>
</dbReference>
<dbReference type="AlphaFoldDB" id="M7PQ79"/>
<proteinExistence type="predicted"/>
<name>M7PQ79_9GAMM</name>
<dbReference type="InterPro" id="IPR036868">
    <property type="entry name" value="TusA-like_sf"/>
</dbReference>
<evidence type="ECO:0000313" key="2">
    <source>
        <dbReference type="Proteomes" id="UP000012019"/>
    </source>
</evidence>
<dbReference type="Gene3D" id="3.30.110.40">
    <property type="entry name" value="TusA-like domain"/>
    <property type="match status" value="1"/>
</dbReference>
<gene>
    <name evidence="1" type="ORF">MPL1_09345</name>
</gene>
<sequence>MLKCTTKFNNFLVKSSLSVEQLADKHALWIRTMTENEHIVDLTLLGCPMHTIKARETMQHCRVGQKIRFRLNDDAVSTIRKNLAADNCQSTVISSEAGTTIIEVTK</sequence>
<protein>
    <submittedName>
        <fullName evidence="1">Uncharacterized protein</fullName>
    </submittedName>
</protein>
<dbReference type="STRING" id="1286106.MPL1_09345"/>
<organism evidence="1 2">
    <name type="scientific">Methylophaga lonarensis MPL</name>
    <dbReference type="NCBI Taxonomy" id="1286106"/>
    <lineage>
        <taxon>Bacteria</taxon>
        <taxon>Pseudomonadati</taxon>
        <taxon>Pseudomonadota</taxon>
        <taxon>Gammaproteobacteria</taxon>
        <taxon>Thiotrichales</taxon>
        <taxon>Piscirickettsiaceae</taxon>
        <taxon>Methylophaga</taxon>
    </lineage>
</organism>
<reference evidence="1 2" key="1">
    <citation type="journal article" date="2013" name="Genome Announc.">
        <title>Draft Genome Sequence of Methylophaga lonarensis MPLT, a Haloalkaliphilic (Non-Methane-Utilizing) Methylotroph.</title>
        <authorList>
            <person name="Shetty S.A."/>
            <person name="Marathe N.P."/>
            <person name="Munot H."/>
            <person name="Antony C.P."/>
            <person name="Dhotre D.P."/>
            <person name="Murrell J.C."/>
            <person name="Shouche Y.S."/>
        </authorList>
    </citation>
    <scope>NUCLEOTIDE SEQUENCE [LARGE SCALE GENOMIC DNA]</scope>
    <source>
        <strain evidence="1 2">MPL</strain>
    </source>
</reference>
<dbReference type="PATRIC" id="fig|1286106.3.peg.1876"/>
<comment type="caution">
    <text evidence="1">The sequence shown here is derived from an EMBL/GenBank/DDBJ whole genome shotgun (WGS) entry which is preliminary data.</text>
</comment>
<dbReference type="Proteomes" id="UP000012019">
    <property type="component" value="Unassembled WGS sequence"/>
</dbReference>
<evidence type="ECO:0000313" key="1">
    <source>
        <dbReference type="EMBL" id="EMR12614.1"/>
    </source>
</evidence>